<dbReference type="InterPro" id="IPR002575">
    <property type="entry name" value="Aminoglycoside_PTrfase"/>
</dbReference>
<dbReference type="STRING" id="745820.SAMN04488053_102356"/>
<proteinExistence type="predicted"/>
<dbReference type="Pfam" id="PF01636">
    <property type="entry name" value="APH"/>
    <property type="match status" value="1"/>
</dbReference>
<dbReference type="SUPFAM" id="SSF56112">
    <property type="entry name" value="Protein kinase-like (PK-like)"/>
    <property type="match status" value="1"/>
</dbReference>
<dbReference type="Gene3D" id="3.90.1200.10">
    <property type="match status" value="1"/>
</dbReference>
<organism evidence="2 3">
    <name type="scientific">Alkalicoccus daliensis</name>
    <dbReference type="NCBI Taxonomy" id="745820"/>
    <lineage>
        <taxon>Bacteria</taxon>
        <taxon>Bacillati</taxon>
        <taxon>Bacillota</taxon>
        <taxon>Bacilli</taxon>
        <taxon>Bacillales</taxon>
        <taxon>Bacillaceae</taxon>
        <taxon>Alkalicoccus</taxon>
    </lineage>
</organism>
<dbReference type="InterPro" id="IPR011009">
    <property type="entry name" value="Kinase-like_dom_sf"/>
</dbReference>
<keyword evidence="3" id="KW-1185">Reference proteome</keyword>
<evidence type="ECO:0000259" key="1">
    <source>
        <dbReference type="Pfam" id="PF01636"/>
    </source>
</evidence>
<gene>
    <name evidence="2" type="ORF">SAMN04488053_102356</name>
</gene>
<dbReference type="GO" id="GO:0016740">
    <property type="term" value="F:transferase activity"/>
    <property type="evidence" value="ECO:0007669"/>
    <property type="project" value="UniProtKB-KW"/>
</dbReference>
<evidence type="ECO:0000313" key="2">
    <source>
        <dbReference type="EMBL" id="SDN65591.1"/>
    </source>
</evidence>
<reference evidence="3" key="1">
    <citation type="submission" date="2016-10" db="EMBL/GenBank/DDBJ databases">
        <authorList>
            <person name="Varghese N."/>
            <person name="Submissions S."/>
        </authorList>
    </citation>
    <scope>NUCLEOTIDE SEQUENCE [LARGE SCALE GENOMIC DNA]</scope>
    <source>
        <strain evidence="3">CGMCC 1.10369</strain>
    </source>
</reference>
<dbReference type="Proteomes" id="UP000198778">
    <property type="component" value="Unassembled WGS sequence"/>
</dbReference>
<feature type="domain" description="Aminoglycoside phosphotransferase" evidence="1">
    <location>
        <begin position="121"/>
        <end position="168"/>
    </location>
</feature>
<name>A0A1H0D6N0_9BACI</name>
<dbReference type="OrthoDB" id="236897at2"/>
<evidence type="ECO:0000313" key="3">
    <source>
        <dbReference type="Proteomes" id="UP000198778"/>
    </source>
</evidence>
<dbReference type="EMBL" id="FNIL01000002">
    <property type="protein sequence ID" value="SDN65591.1"/>
    <property type="molecule type" value="Genomic_DNA"/>
</dbReference>
<accession>A0A1H0D6N0</accession>
<keyword evidence="2" id="KW-0808">Transferase</keyword>
<dbReference type="AlphaFoldDB" id="A0A1H0D6N0"/>
<dbReference type="RefSeq" id="WP_090841730.1">
    <property type="nucleotide sequence ID" value="NZ_FNIL01000002.1"/>
</dbReference>
<protein>
    <submittedName>
        <fullName evidence="2">Phosphotransferase enzyme family protein</fullName>
    </submittedName>
</protein>
<sequence length="267" mass="31272">MKDEFEKEELLAGGNVSQVYKSGKTVRRKLHPNSDKIHELLAHLEKKKFHYAPKFLGIDDKEREVLTFIEGEAGNYPLKDYMWSDKALTKIAEMLRYYHNAVRDFTFSDDWKPMDNTPGPFEIICHNDFAIYNMIFREEFPVGIIDFDAAAPGPKVWDLAYCLYTCVPLSRFHFNEAGIKVYYDASRDAAKRKQRIKLFFAAYGEPSLKAKGLETVVQRLKGLCMYMERKSQEGDSAFRKMIEEGHYEHYQKDIEFIQQHGKDWFDS</sequence>